<dbReference type="GO" id="GO:0015920">
    <property type="term" value="P:lipopolysaccharide transport"/>
    <property type="evidence" value="ECO:0007669"/>
    <property type="project" value="InterPro"/>
</dbReference>
<comment type="similarity">
    <text evidence="4">Belongs to the LptD family.</text>
</comment>
<keyword evidence="8" id="KW-1185">Reference proteome</keyword>
<protein>
    <recommendedName>
        <fullName evidence="4">LPS-assembly protein LptD</fullName>
    </recommendedName>
</protein>
<organism evidence="7 8">
    <name type="scientific">Moritella marina ATCC 15381</name>
    <dbReference type="NCBI Taxonomy" id="1202962"/>
    <lineage>
        <taxon>Bacteria</taxon>
        <taxon>Pseudomonadati</taxon>
        <taxon>Pseudomonadota</taxon>
        <taxon>Gammaproteobacteria</taxon>
        <taxon>Alteromonadales</taxon>
        <taxon>Moritellaceae</taxon>
        <taxon>Moritella</taxon>
    </lineage>
</organism>
<dbReference type="GO" id="GO:0043165">
    <property type="term" value="P:Gram-negative-bacterium-type cell outer membrane assembly"/>
    <property type="evidence" value="ECO:0007669"/>
    <property type="project" value="UniProtKB-UniRule"/>
</dbReference>
<evidence type="ECO:0000256" key="4">
    <source>
        <dbReference type="HAMAP-Rule" id="MF_01411"/>
    </source>
</evidence>
<sequence precursor="true">MKLSMTKWIVKMRLFTIFSTLSGVVFSASAATIITNTDGSSTIQDDATATSELGELSLFKQCYPYVPAIKPPIEDSKAANEIQLLSNDAKVIQGNKAVFNGNVNFTQGNRILSADEIILYQLTNILTAEGNVILEDSTSTVKGTTLKANLDTKDAELSQVNYLLHGQAANGEAKKVYITNSGDSILMQRSTYSECPLGDNSWVLRASSINVDNVEESAEAYNATLYFQDVPIFYMPYFTYPTTDKRKTGLLFPSFENSLENGITFSQPIYWNIAPNYDMEIIPTYMSERGVHLTNKFRYLVDGQSGKINVEYLANDKKTDSDRSLYHWSHNGNFNEHLNLNASYTQVSDDDYFSDLNASAGSRDSNTLLRTAALTYNTDMTSSQIEVRDFQILSDSTSSTPHKVLPKISFTGYKQFDSSAIELSSYNEITNFSHSDNNMYSGIRTHIEPSISFPYQRPAGFAVAEFKLPMTYYSQTFNESDNKNFSNGYKGELEEQVVRVIPTARFHAGLNFERPTSWFGHAITQTLEPQVQYLYIPYENQDNIGIYDSSTIQQDFLGLYRDRIYSGLDRIADANQFTIGLTSRVFDQLGSERFRFALGQIVYFGDSQVGIAPETDLTVDNSEVTTSSIVMETDVKISHNLFINNSVEYAIQDDLVRRADAAIEYRFDTGQKVQLNYRYVENTASILEDENSNVNSKINQIGSKFMLPINNQWDMGASYYYDVENKITQDAFIGVKYESCCWAIRLDYGYRLKNHNINTGVTEFDRGPTLMFELKGLGGIGTDMDNIGTSSLFSYGEPFQLRE</sequence>
<evidence type="ECO:0000313" key="8">
    <source>
        <dbReference type="Proteomes" id="UP000327424"/>
    </source>
</evidence>
<dbReference type="InterPro" id="IPR050218">
    <property type="entry name" value="LptD"/>
</dbReference>
<feature type="domain" description="LptD C-terminal" evidence="6">
    <location>
        <begin position="322"/>
        <end position="713"/>
    </location>
</feature>
<dbReference type="Gene3D" id="2.60.450.10">
    <property type="entry name" value="Lipopolysaccharide (LPS) transport protein A like domain"/>
    <property type="match status" value="1"/>
</dbReference>
<feature type="chain" id="PRO_5023973457" description="LPS-assembly protein LptD" evidence="4">
    <location>
        <begin position="31"/>
        <end position="803"/>
    </location>
</feature>
<reference evidence="7 8" key="1">
    <citation type="submission" date="2019-09" db="EMBL/GenBank/DDBJ databases">
        <title>Hybrid Assembly of the complete Genome of the Deep-Sea Bacterium Moritella marina from long Nanopore and Illumina reads.</title>
        <authorList>
            <person name="Magin S."/>
            <person name="Georgoulis A."/>
            <person name="Papadimitriou K."/>
            <person name="Iliakis G."/>
            <person name="Vorgias C.E."/>
        </authorList>
    </citation>
    <scope>NUCLEOTIDE SEQUENCE [LARGE SCALE GENOMIC DNA]</scope>
    <source>
        <strain evidence="7 8">MP-1</strain>
    </source>
</reference>
<dbReference type="GO" id="GO:0009279">
    <property type="term" value="C:cell outer membrane"/>
    <property type="evidence" value="ECO:0007669"/>
    <property type="project" value="UniProtKB-SubCell"/>
</dbReference>
<feature type="signal peptide" evidence="4">
    <location>
        <begin position="1"/>
        <end position="30"/>
    </location>
</feature>
<comment type="subcellular location">
    <subcellularLocation>
        <location evidence="4">Cell outer membrane</location>
    </subcellularLocation>
</comment>
<gene>
    <name evidence="4 7" type="primary">lptD</name>
    <name evidence="7" type="ORF">FR932_20935</name>
</gene>
<evidence type="ECO:0000313" key="7">
    <source>
        <dbReference type="EMBL" id="QFI40093.1"/>
    </source>
</evidence>
<evidence type="ECO:0000259" key="6">
    <source>
        <dbReference type="Pfam" id="PF04453"/>
    </source>
</evidence>
<dbReference type="PANTHER" id="PTHR30189">
    <property type="entry name" value="LPS-ASSEMBLY PROTEIN"/>
    <property type="match status" value="1"/>
</dbReference>
<dbReference type="InterPro" id="IPR007543">
    <property type="entry name" value="LptD_C"/>
</dbReference>
<dbReference type="HAMAP" id="MF_01411">
    <property type="entry name" value="LPS_assembly_LptD"/>
    <property type="match status" value="1"/>
</dbReference>
<evidence type="ECO:0000259" key="5">
    <source>
        <dbReference type="Pfam" id="PF03968"/>
    </source>
</evidence>
<feature type="domain" description="Organic solvent tolerance-like N-terminal" evidence="5">
    <location>
        <begin position="86"/>
        <end position="215"/>
    </location>
</feature>
<dbReference type="Pfam" id="PF03968">
    <property type="entry name" value="LptD_N"/>
    <property type="match status" value="1"/>
</dbReference>
<dbReference type="InterPro" id="IPR005653">
    <property type="entry name" value="OstA-like_N"/>
</dbReference>
<accession>A0A5J6WPJ5</accession>
<keyword evidence="3 4" id="KW-0998">Cell outer membrane</keyword>
<keyword evidence="2 4" id="KW-0472">Membrane</keyword>
<dbReference type="KEGG" id="mmaa:FR932_20935"/>
<dbReference type="Proteomes" id="UP000327424">
    <property type="component" value="Chromosome"/>
</dbReference>
<dbReference type="PANTHER" id="PTHR30189:SF1">
    <property type="entry name" value="LPS-ASSEMBLY PROTEIN LPTD"/>
    <property type="match status" value="1"/>
</dbReference>
<evidence type="ECO:0000256" key="2">
    <source>
        <dbReference type="ARBA" id="ARBA00023136"/>
    </source>
</evidence>
<evidence type="ECO:0000256" key="3">
    <source>
        <dbReference type="ARBA" id="ARBA00023237"/>
    </source>
</evidence>
<comment type="function">
    <text evidence="4">Together with LptE, is involved in the assembly of lipopolysaccharide (LPS) at the surface of the outer membrane.</text>
</comment>
<comment type="subunit">
    <text evidence="4">Component of the lipopolysaccharide transport and assembly complex. Interacts with LptE and LptA.</text>
</comment>
<name>A0A5J6WPJ5_MORMI</name>
<dbReference type="AlphaFoldDB" id="A0A5J6WPJ5"/>
<dbReference type="OrthoDB" id="9760225at2"/>
<keyword evidence="1 4" id="KW-0732">Signal</keyword>
<comment type="caution">
    <text evidence="4">Lacks conserved residue(s) required for the propagation of feature annotation.</text>
</comment>
<proteinExistence type="inferred from homology"/>
<dbReference type="GO" id="GO:1990351">
    <property type="term" value="C:transporter complex"/>
    <property type="evidence" value="ECO:0007669"/>
    <property type="project" value="TreeGrafter"/>
</dbReference>
<evidence type="ECO:0000256" key="1">
    <source>
        <dbReference type="ARBA" id="ARBA00022729"/>
    </source>
</evidence>
<dbReference type="InterPro" id="IPR020889">
    <property type="entry name" value="LipoPS_assembly_LptD"/>
</dbReference>
<dbReference type="Pfam" id="PF04453">
    <property type="entry name" value="LptD"/>
    <property type="match status" value="1"/>
</dbReference>
<dbReference type="EMBL" id="CP044399">
    <property type="protein sequence ID" value="QFI40093.1"/>
    <property type="molecule type" value="Genomic_DNA"/>
</dbReference>